<evidence type="ECO:0000256" key="3">
    <source>
        <dbReference type="ARBA" id="ARBA00022723"/>
    </source>
</evidence>
<dbReference type="KEGG" id="hazt:108678044"/>
<keyword evidence="2" id="KW-0808">Transferase</keyword>
<protein>
    <recommendedName>
        <fullName evidence="6">protein-glutamine gamma-glutamyltransferase</fullName>
        <ecNumber evidence="6">2.3.2.13</ecNumber>
    </recommendedName>
</protein>
<comment type="similarity">
    <text evidence="1">Belongs to the transglutaminase superfamily. Transglutaminase family.</text>
</comment>
<dbReference type="PIRSF" id="PIRSF000459">
    <property type="entry name" value="TGM_EBP42"/>
    <property type="match status" value="1"/>
</dbReference>
<dbReference type="PANTHER" id="PTHR11590">
    <property type="entry name" value="PROTEIN-GLUTAMINE GAMMA-GLUTAMYLTRANSFERASE"/>
    <property type="match status" value="1"/>
</dbReference>
<dbReference type="InterPro" id="IPR038765">
    <property type="entry name" value="Papain-like_cys_pep_sf"/>
</dbReference>
<comment type="cofactor">
    <cofactor evidence="9">
        <name>Ca(2+)</name>
        <dbReference type="ChEBI" id="CHEBI:29108"/>
    </cofactor>
    <text evidence="9">Binds 1 Ca(2+) ion per subunit.</text>
</comment>
<evidence type="ECO:0000256" key="8">
    <source>
        <dbReference type="PIRSR" id="PIRSR000459-1"/>
    </source>
</evidence>
<dbReference type="FunFam" id="3.90.260.10:FF:000001">
    <property type="entry name" value="Protein-glutamine gamma-glutamyltransferase 2"/>
    <property type="match status" value="1"/>
</dbReference>
<dbReference type="OrthoDB" id="437511at2759"/>
<dbReference type="Pfam" id="PF00868">
    <property type="entry name" value="Transglut_N"/>
    <property type="match status" value="1"/>
</dbReference>
<dbReference type="GO" id="GO:0003810">
    <property type="term" value="F:protein-glutamine gamma-glutamyltransferase activity"/>
    <property type="evidence" value="ECO:0007669"/>
    <property type="project" value="UniProtKB-EC"/>
</dbReference>
<dbReference type="InterPro" id="IPR002931">
    <property type="entry name" value="Transglutaminase-like"/>
</dbReference>
<dbReference type="EC" id="2.3.2.13" evidence="6"/>
<evidence type="ECO:0000256" key="1">
    <source>
        <dbReference type="ARBA" id="ARBA00005968"/>
    </source>
</evidence>
<reference evidence="13 14" key="1">
    <citation type="submission" date="2025-04" db="UniProtKB">
        <authorList>
            <consortium name="RefSeq"/>
        </authorList>
    </citation>
    <scope>IDENTIFICATION</scope>
    <source>
        <tissue evidence="13 14">Whole organism</tissue>
    </source>
</reference>
<feature type="region of interest" description="Disordered" evidence="10">
    <location>
        <begin position="770"/>
        <end position="791"/>
    </location>
</feature>
<dbReference type="SUPFAM" id="SSF81296">
    <property type="entry name" value="E set domains"/>
    <property type="match status" value="1"/>
</dbReference>
<dbReference type="InterPro" id="IPR036985">
    <property type="entry name" value="Transglutaminase-like_sf"/>
</dbReference>
<dbReference type="Gene3D" id="3.90.260.10">
    <property type="entry name" value="Transglutaminase-like"/>
    <property type="match status" value="1"/>
</dbReference>
<evidence type="ECO:0000256" key="4">
    <source>
        <dbReference type="ARBA" id="ARBA00022837"/>
    </source>
</evidence>
<comment type="catalytic activity">
    <reaction evidence="7">
        <text>L-glutaminyl-[protein] + L-lysyl-[protein] = [protein]-L-lysyl-N(6)-5-L-glutamyl-[protein] + NH4(+)</text>
        <dbReference type="Rhea" id="RHEA:54816"/>
        <dbReference type="Rhea" id="RHEA-COMP:9752"/>
        <dbReference type="Rhea" id="RHEA-COMP:10207"/>
        <dbReference type="Rhea" id="RHEA-COMP:14005"/>
        <dbReference type="ChEBI" id="CHEBI:28938"/>
        <dbReference type="ChEBI" id="CHEBI:29969"/>
        <dbReference type="ChEBI" id="CHEBI:30011"/>
        <dbReference type="ChEBI" id="CHEBI:138370"/>
        <dbReference type="EC" id="2.3.2.13"/>
    </reaction>
</comment>
<dbReference type="SUPFAM" id="SSF54001">
    <property type="entry name" value="Cysteine proteinases"/>
    <property type="match status" value="1"/>
</dbReference>
<dbReference type="Pfam" id="PF01841">
    <property type="entry name" value="Transglut_core"/>
    <property type="match status" value="1"/>
</dbReference>
<feature type="domain" description="Transglutaminase-like" evidence="11">
    <location>
        <begin position="346"/>
        <end position="439"/>
    </location>
</feature>
<feature type="active site" evidence="8">
    <location>
        <position position="413"/>
    </location>
</feature>
<feature type="compositionally biased region" description="Acidic residues" evidence="10">
    <location>
        <begin position="776"/>
        <end position="791"/>
    </location>
</feature>
<feature type="active site" evidence="8">
    <location>
        <position position="354"/>
    </location>
</feature>
<dbReference type="InterPro" id="IPR014756">
    <property type="entry name" value="Ig_E-set"/>
</dbReference>
<dbReference type="InterPro" id="IPR023608">
    <property type="entry name" value="Transglutaminase_animal"/>
</dbReference>
<feature type="binding site" evidence="9">
    <location>
        <position position="526"/>
    </location>
    <ligand>
        <name>Ca(2+)</name>
        <dbReference type="ChEBI" id="CHEBI:29108"/>
    </ligand>
</feature>
<evidence type="ECO:0000313" key="12">
    <source>
        <dbReference type="Proteomes" id="UP000694843"/>
    </source>
</evidence>
<dbReference type="GeneID" id="108678044"/>
<dbReference type="InterPro" id="IPR050779">
    <property type="entry name" value="Transglutaminase"/>
</dbReference>
<keyword evidence="5" id="KW-0012">Acyltransferase</keyword>
<dbReference type="RefSeq" id="XP_047738588.1">
    <property type="nucleotide sequence ID" value="XM_047882632.1"/>
</dbReference>
<dbReference type="InterPro" id="IPR036238">
    <property type="entry name" value="Transglutaminase_C_sf"/>
</dbReference>
<keyword evidence="3 9" id="KW-0479">Metal-binding</keyword>
<feature type="binding site" evidence="9">
    <location>
        <position position="476"/>
    </location>
    <ligand>
        <name>Ca(2+)</name>
        <dbReference type="ChEBI" id="CHEBI:29108"/>
    </ligand>
</feature>
<evidence type="ECO:0000256" key="9">
    <source>
        <dbReference type="PIRSR" id="PIRSR000459-2"/>
    </source>
</evidence>
<dbReference type="Gene3D" id="2.60.40.10">
    <property type="entry name" value="Immunoglobulins"/>
    <property type="match status" value="3"/>
</dbReference>
<gene>
    <name evidence="13 14" type="primary">LOC108678044</name>
</gene>
<feature type="active site" evidence="8">
    <location>
        <position position="436"/>
    </location>
</feature>
<evidence type="ECO:0000313" key="14">
    <source>
        <dbReference type="RefSeq" id="XP_047738589.1"/>
    </source>
</evidence>
<keyword evidence="4 9" id="KW-0106">Calcium</keyword>
<dbReference type="PANTHER" id="PTHR11590:SF69">
    <property type="entry name" value="RE08173P"/>
    <property type="match status" value="1"/>
</dbReference>
<feature type="binding site" evidence="9">
    <location>
        <position position="478"/>
    </location>
    <ligand>
        <name>Ca(2+)</name>
        <dbReference type="ChEBI" id="CHEBI:29108"/>
    </ligand>
</feature>
<proteinExistence type="inferred from homology"/>
<name>A0A979FNF4_HYAAZ</name>
<evidence type="ECO:0000256" key="7">
    <source>
        <dbReference type="ARBA" id="ARBA00051843"/>
    </source>
</evidence>
<dbReference type="RefSeq" id="XP_047738589.1">
    <property type="nucleotide sequence ID" value="XM_047882633.1"/>
</dbReference>
<dbReference type="Proteomes" id="UP000694843">
    <property type="component" value="Unplaced"/>
</dbReference>
<dbReference type="FunFam" id="2.60.40.10:FF:000171">
    <property type="entry name" value="protein-glutamine gamma-glutamyltransferase 6"/>
    <property type="match status" value="1"/>
</dbReference>
<dbReference type="AlphaFoldDB" id="A0A979FNF4"/>
<dbReference type="Pfam" id="PF00927">
    <property type="entry name" value="Transglut_C"/>
    <property type="match status" value="1"/>
</dbReference>
<dbReference type="SUPFAM" id="SSF49309">
    <property type="entry name" value="Transglutaminase, two C-terminal domains"/>
    <property type="match status" value="2"/>
</dbReference>
<accession>A0A979FNF4</accession>
<dbReference type="OMA" id="WKYSQFE"/>
<evidence type="ECO:0000259" key="11">
    <source>
        <dbReference type="SMART" id="SM00460"/>
    </source>
</evidence>
<sequence length="791" mass="88582">MGNNCSACCSPPGSQSCCDTCEQICCVCPCCCVSFQSCWSRMFGRRPPELHLPTKPDPDERPKPSALQDLRDTNVAAKEYLAVTGWDWQRSENGAAHRTADYHLMDAKDSSGGAVVRRGQPFSLRLTTNRRYDANRDKIGFVFTVSDCKNPNFGNGTQEGVSVGGEMLGGWSAKIHSVTDSSISLELSSPPTSIIGAWRVEVDISSDDATHNFTCPYPLYIVFNPWCPEDATFIEGEEERKEYVLQQTGLIWRGTHNRLRPCAWHYAQFHEHVLQCVLMMLTEVCRMSTPNRADPAKVARAISAGINSPDDSGVLVGNWSGKYEGGTAPTEWNGSVNILTQFYQTKTPVKFGQCWVFSGVLTTACRTIGLPCRPVTNFSSAHDTHNSLTIDYFFDDKGETIERLNSDSIWNFHVWNEVWMKRPDLGEEYGGWQIVDATPQEESDGQYRCGPTSQVAVKRGEIHLPFDTPFVYAEVNADKLFWKYRGASQPMKLLGRKTGGVGLNLSTKAVGRYVREDITDQYKHNEDSTEERNVMRDALRRCENVFARYYLNEEIEDIEFDLLLLDDIVIGQPFTISVVIMNKSDKDHDVSVVLRADSTLYTGAVKELVKKEEFKRTIKAKSEEKVITEVTFEEYYNKLVDQCALNVACLAKVDTTDFEYFAQDDFRMRKPDIKITPKTPFMVGQPTTCKLSFTNPLPMALTKAVFYVIATKCESQFIKVKEDIPAGGEAQCEATLTPSNAGEITVTASFLSKQLEDVDGYLAAQVLDENGKPVAEENDVEEDKNEAEDAV</sequence>
<evidence type="ECO:0000256" key="10">
    <source>
        <dbReference type="SAM" id="MobiDB-lite"/>
    </source>
</evidence>
<evidence type="ECO:0000256" key="5">
    <source>
        <dbReference type="ARBA" id="ARBA00023315"/>
    </source>
</evidence>
<evidence type="ECO:0000256" key="6">
    <source>
        <dbReference type="ARBA" id="ARBA00024222"/>
    </source>
</evidence>
<organism evidence="12 14">
    <name type="scientific">Hyalella azteca</name>
    <name type="common">Amphipod</name>
    <dbReference type="NCBI Taxonomy" id="294128"/>
    <lineage>
        <taxon>Eukaryota</taxon>
        <taxon>Metazoa</taxon>
        <taxon>Ecdysozoa</taxon>
        <taxon>Arthropoda</taxon>
        <taxon>Crustacea</taxon>
        <taxon>Multicrustacea</taxon>
        <taxon>Malacostraca</taxon>
        <taxon>Eumalacostraca</taxon>
        <taxon>Peracarida</taxon>
        <taxon>Amphipoda</taxon>
        <taxon>Senticaudata</taxon>
        <taxon>Talitrida</taxon>
        <taxon>Talitroidea</taxon>
        <taxon>Hyalellidae</taxon>
        <taxon>Hyalella</taxon>
    </lineage>
</organism>
<evidence type="ECO:0000256" key="2">
    <source>
        <dbReference type="ARBA" id="ARBA00022679"/>
    </source>
</evidence>
<feature type="binding site" evidence="9">
    <location>
        <position position="531"/>
    </location>
    <ligand>
        <name>Ca(2+)</name>
        <dbReference type="ChEBI" id="CHEBI:29108"/>
    </ligand>
</feature>
<dbReference type="SMART" id="SM00460">
    <property type="entry name" value="TGc"/>
    <property type="match status" value="1"/>
</dbReference>
<dbReference type="InterPro" id="IPR008958">
    <property type="entry name" value="Transglutaminase_C"/>
</dbReference>
<dbReference type="GO" id="GO:0046872">
    <property type="term" value="F:metal ion binding"/>
    <property type="evidence" value="ECO:0007669"/>
    <property type="project" value="UniProtKB-KW"/>
</dbReference>
<dbReference type="InterPro" id="IPR001102">
    <property type="entry name" value="Transglutaminase_N"/>
</dbReference>
<evidence type="ECO:0000313" key="13">
    <source>
        <dbReference type="RefSeq" id="XP_047738588.1"/>
    </source>
</evidence>
<dbReference type="InterPro" id="IPR013783">
    <property type="entry name" value="Ig-like_fold"/>
</dbReference>
<keyword evidence="12" id="KW-1185">Reference proteome</keyword>